<dbReference type="GO" id="GO:0046677">
    <property type="term" value="P:response to antibiotic"/>
    <property type="evidence" value="ECO:0007669"/>
    <property type="project" value="TreeGrafter"/>
</dbReference>
<reference evidence="8" key="1">
    <citation type="submission" date="2020-08" db="EMBL/GenBank/DDBJ databases">
        <title>Paracoccus amoyensis sp. nov., isolated from the surface seawater at coast of Xiamen, Fujian.</title>
        <authorList>
            <person name="Lyu L."/>
        </authorList>
    </citation>
    <scope>NUCLEOTIDE SEQUENCE</scope>
    <source>
        <strain evidence="8">11-3</strain>
    </source>
</reference>
<dbReference type="GO" id="GO:0030313">
    <property type="term" value="C:cell envelope"/>
    <property type="evidence" value="ECO:0007669"/>
    <property type="project" value="UniProtKB-SubCell"/>
</dbReference>
<evidence type="ECO:0000313" key="8">
    <source>
        <dbReference type="EMBL" id="MBC9247940.1"/>
    </source>
</evidence>
<feature type="chain" id="PRO_5037112671" evidence="4">
    <location>
        <begin position="25"/>
        <end position="411"/>
    </location>
</feature>
<dbReference type="SUPFAM" id="SSF111369">
    <property type="entry name" value="HlyD-like secretion proteins"/>
    <property type="match status" value="1"/>
</dbReference>
<dbReference type="RefSeq" id="WP_187794421.1">
    <property type="nucleotide sequence ID" value="NZ_JACOQL010000004.1"/>
</dbReference>
<evidence type="ECO:0000256" key="4">
    <source>
        <dbReference type="SAM" id="SignalP"/>
    </source>
</evidence>
<dbReference type="PANTHER" id="PTHR30158:SF3">
    <property type="entry name" value="MULTIDRUG EFFLUX PUMP SUBUNIT ACRA-RELATED"/>
    <property type="match status" value="1"/>
</dbReference>
<dbReference type="InterPro" id="IPR058624">
    <property type="entry name" value="MdtA-like_HH"/>
</dbReference>
<organism evidence="8 9">
    <name type="scientific">Paracoccus amoyensis</name>
    <dbReference type="NCBI Taxonomy" id="2760093"/>
    <lineage>
        <taxon>Bacteria</taxon>
        <taxon>Pseudomonadati</taxon>
        <taxon>Pseudomonadota</taxon>
        <taxon>Alphaproteobacteria</taxon>
        <taxon>Rhodobacterales</taxon>
        <taxon>Paracoccaceae</taxon>
        <taxon>Paracoccus</taxon>
    </lineage>
</organism>
<feature type="domain" description="Multidrug resistance protein MdtA-like beta-barrel" evidence="7">
    <location>
        <begin position="204"/>
        <end position="292"/>
    </location>
</feature>
<gene>
    <name evidence="8" type="ORF">H4P12_14770</name>
</gene>
<keyword evidence="9" id="KW-1185">Reference proteome</keyword>
<dbReference type="Proteomes" id="UP000608594">
    <property type="component" value="Unassembled WGS sequence"/>
</dbReference>
<feature type="compositionally biased region" description="Low complexity" evidence="3">
    <location>
        <begin position="383"/>
        <end position="411"/>
    </location>
</feature>
<feature type="domain" description="Multidrug resistance protein MdtA-like barrel-sandwich hybrid" evidence="6">
    <location>
        <begin position="60"/>
        <end position="199"/>
    </location>
</feature>
<dbReference type="Gene3D" id="2.40.30.170">
    <property type="match status" value="1"/>
</dbReference>
<name>A0A926GQ69_9RHOB</name>
<accession>A0A926GQ69</accession>
<dbReference type="AlphaFoldDB" id="A0A926GQ69"/>
<feature type="region of interest" description="Disordered" evidence="3">
    <location>
        <begin position="374"/>
        <end position="411"/>
    </location>
</feature>
<dbReference type="EMBL" id="JACOQL010000004">
    <property type="protein sequence ID" value="MBC9247940.1"/>
    <property type="molecule type" value="Genomic_DNA"/>
</dbReference>
<feature type="domain" description="Multidrug resistance protein MdtA-like alpha-helical hairpin" evidence="5">
    <location>
        <begin position="99"/>
        <end position="167"/>
    </location>
</feature>
<dbReference type="Pfam" id="PF25944">
    <property type="entry name" value="Beta-barrel_RND"/>
    <property type="match status" value="1"/>
</dbReference>
<dbReference type="GO" id="GO:0015562">
    <property type="term" value="F:efflux transmembrane transporter activity"/>
    <property type="evidence" value="ECO:0007669"/>
    <property type="project" value="InterPro"/>
</dbReference>
<dbReference type="PANTHER" id="PTHR30158">
    <property type="entry name" value="ACRA/E-RELATED COMPONENT OF DRUG EFFLUX TRANSPORTER"/>
    <property type="match status" value="1"/>
</dbReference>
<dbReference type="NCBIfam" id="TIGR01730">
    <property type="entry name" value="RND_mfp"/>
    <property type="match status" value="1"/>
</dbReference>
<dbReference type="Gene3D" id="1.10.287.470">
    <property type="entry name" value="Helix hairpin bin"/>
    <property type="match status" value="1"/>
</dbReference>
<feature type="coiled-coil region" evidence="2">
    <location>
        <begin position="136"/>
        <end position="163"/>
    </location>
</feature>
<evidence type="ECO:0000259" key="6">
    <source>
        <dbReference type="Pfam" id="PF25917"/>
    </source>
</evidence>
<dbReference type="Pfam" id="PF25917">
    <property type="entry name" value="BSH_RND"/>
    <property type="match status" value="1"/>
</dbReference>
<dbReference type="Gene3D" id="2.40.50.100">
    <property type="match status" value="1"/>
</dbReference>
<comment type="similarity">
    <text evidence="1">Belongs to the membrane fusion protein (MFP) (TC 8.A.1) family.</text>
</comment>
<feature type="signal peptide" evidence="4">
    <location>
        <begin position="1"/>
        <end position="24"/>
    </location>
</feature>
<evidence type="ECO:0000256" key="3">
    <source>
        <dbReference type="SAM" id="MobiDB-lite"/>
    </source>
</evidence>
<sequence>MTKLRSTICFGLAGLFAMTAASFAQEGQMPPKQVGVIELKTQDIPRIVTLPGRAVSGADALIRPQVGGMITEILYTEGSAVKKGDPMFQIDRSTYDANLSSAEASVTSAQAALTEAETSYGRTERLLGSGTTQAQVDTARATLDQARAALQTAQASLQLAQKQLEWTTVTSPIDGMATVAEVSVGDLVTASQSDELATVVQLDPIDVDMYEPSVRMLSVFNDITSGRLAMNENLTATLTLETGEAYRAEGELLAPGFTVSTSTGAVDTRFRFANPDNLILPGMFLRGQVDLGTMRGILVSQSAATRNRTGQLTAWVIVDGKAQQRNLRDDGTYQNSWIVTDGVAEGELLAVDGLTGLTEGAEVVTIPVSYDETGVVRETGPSAQPEQAAQPEQTAEPADSAAPASDETTVE</sequence>
<comment type="caution">
    <text evidence="8">The sequence shown here is derived from an EMBL/GenBank/DDBJ whole genome shotgun (WGS) entry which is preliminary data.</text>
</comment>
<dbReference type="InterPro" id="IPR006143">
    <property type="entry name" value="RND_pump_MFP"/>
</dbReference>
<proteinExistence type="inferred from homology"/>
<dbReference type="Pfam" id="PF25876">
    <property type="entry name" value="HH_MFP_RND"/>
    <property type="match status" value="1"/>
</dbReference>
<dbReference type="InterPro" id="IPR058625">
    <property type="entry name" value="MdtA-like_BSH"/>
</dbReference>
<dbReference type="Gene3D" id="2.40.420.20">
    <property type="match status" value="1"/>
</dbReference>
<evidence type="ECO:0000259" key="5">
    <source>
        <dbReference type="Pfam" id="PF25876"/>
    </source>
</evidence>
<dbReference type="InterPro" id="IPR058626">
    <property type="entry name" value="MdtA-like_b-barrel"/>
</dbReference>
<evidence type="ECO:0000256" key="1">
    <source>
        <dbReference type="ARBA" id="ARBA00009477"/>
    </source>
</evidence>
<protein>
    <submittedName>
        <fullName evidence="8">Efflux RND transporter periplasmic adaptor subunit</fullName>
    </submittedName>
</protein>
<dbReference type="GO" id="GO:0005886">
    <property type="term" value="C:plasma membrane"/>
    <property type="evidence" value="ECO:0007669"/>
    <property type="project" value="TreeGrafter"/>
</dbReference>
<keyword evidence="4" id="KW-0732">Signal</keyword>
<evidence type="ECO:0000313" key="9">
    <source>
        <dbReference type="Proteomes" id="UP000608594"/>
    </source>
</evidence>
<evidence type="ECO:0000259" key="7">
    <source>
        <dbReference type="Pfam" id="PF25944"/>
    </source>
</evidence>
<keyword evidence="2" id="KW-0175">Coiled coil</keyword>
<evidence type="ECO:0000256" key="2">
    <source>
        <dbReference type="SAM" id="Coils"/>
    </source>
</evidence>